<dbReference type="Pfam" id="PF05635">
    <property type="entry name" value="23S_rRNA_IVP"/>
    <property type="match status" value="1"/>
</dbReference>
<keyword evidence="2" id="KW-1185">Reference proteome</keyword>
<dbReference type="STRING" id="1302687.SAMN05444267_101027"/>
<dbReference type="NCBIfam" id="TIGR02436">
    <property type="entry name" value="four helix bundle protein"/>
    <property type="match status" value="1"/>
</dbReference>
<dbReference type="PANTHER" id="PTHR38471:SF2">
    <property type="entry name" value="FOUR HELIX BUNDLE PROTEIN"/>
    <property type="match status" value="1"/>
</dbReference>
<protein>
    <submittedName>
        <fullName evidence="1">Four helix bundle protein</fullName>
    </submittedName>
</protein>
<dbReference type="Gene3D" id="1.20.1440.60">
    <property type="entry name" value="23S rRNA-intervening sequence"/>
    <property type="match status" value="1"/>
</dbReference>
<evidence type="ECO:0000313" key="1">
    <source>
        <dbReference type="EMBL" id="SHK98433.1"/>
    </source>
</evidence>
<dbReference type="PIRSF" id="PIRSF035652">
    <property type="entry name" value="CHP02436"/>
    <property type="match status" value="1"/>
</dbReference>
<name>A0A1M6WXM3_9FLAO</name>
<dbReference type="OrthoDB" id="285993at2"/>
<dbReference type="AlphaFoldDB" id="A0A1M6WXM3"/>
<gene>
    <name evidence="1" type="ORF">SAMN05444267_101027</name>
</gene>
<accession>A0A1M6WXM3</accession>
<organism evidence="1 2">
    <name type="scientific">Chryseobacterium polytrichastri</name>
    <dbReference type="NCBI Taxonomy" id="1302687"/>
    <lineage>
        <taxon>Bacteria</taxon>
        <taxon>Pseudomonadati</taxon>
        <taxon>Bacteroidota</taxon>
        <taxon>Flavobacteriia</taxon>
        <taxon>Flavobacteriales</taxon>
        <taxon>Weeksellaceae</taxon>
        <taxon>Chryseobacterium group</taxon>
        <taxon>Chryseobacterium</taxon>
    </lineage>
</organism>
<dbReference type="InterPro" id="IPR036583">
    <property type="entry name" value="23S_rRNA_IVS_sf"/>
</dbReference>
<sequence length="120" mass="14054">MMDNVDYNKLFASKTKQLAVAIIQELSKLPYQEAFSVIRKQVYRSSTSMAANYRAMCRARSKAERFSKISIVIEETDETLFWLEMLEELNYVQNEILLDLKIKTEEILKVTASYRKMLKA</sequence>
<reference evidence="2" key="1">
    <citation type="submission" date="2016-11" db="EMBL/GenBank/DDBJ databases">
        <authorList>
            <person name="Varghese N."/>
            <person name="Submissions S."/>
        </authorList>
    </citation>
    <scope>NUCLEOTIDE SEQUENCE [LARGE SCALE GENOMIC DNA]</scope>
    <source>
        <strain evidence="2">DSM 26899</strain>
    </source>
</reference>
<proteinExistence type="predicted"/>
<dbReference type="Proteomes" id="UP000184364">
    <property type="component" value="Unassembled WGS sequence"/>
</dbReference>
<dbReference type="InterPro" id="IPR012657">
    <property type="entry name" value="23S_rRNA-intervening_sequence"/>
</dbReference>
<dbReference type="SUPFAM" id="SSF158446">
    <property type="entry name" value="IVS-encoded protein-like"/>
    <property type="match status" value="1"/>
</dbReference>
<evidence type="ECO:0000313" key="2">
    <source>
        <dbReference type="Proteomes" id="UP000184364"/>
    </source>
</evidence>
<dbReference type="EMBL" id="FRAV01000010">
    <property type="protein sequence ID" value="SHK98433.1"/>
    <property type="molecule type" value="Genomic_DNA"/>
</dbReference>
<dbReference type="PANTHER" id="PTHR38471">
    <property type="entry name" value="FOUR HELIX BUNDLE PROTEIN"/>
    <property type="match status" value="1"/>
</dbReference>